<gene>
    <name evidence="2" type="ORF">Ssi02_26070</name>
</gene>
<reference evidence="2" key="1">
    <citation type="submission" date="2021-01" db="EMBL/GenBank/DDBJ databases">
        <title>Whole genome shotgun sequence of Sinosporangium siamense NBRC 109515.</title>
        <authorList>
            <person name="Komaki H."/>
            <person name="Tamura T."/>
        </authorList>
    </citation>
    <scope>NUCLEOTIDE SEQUENCE</scope>
    <source>
        <strain evidence="2">NBRC 109515</strain>
    </source>
</reference>
<accession>A0A919REE5</accession>
<keyword evidence="3" id="KW-1185">Reference proteome</keyword>
<feature type="region of interest" description="Disordered" evidence="1">
    <location>
        <begin position="137"/>
        <end position="156"/>
    </location>
</feature>
<comment type="caution">
    <text evidence="2">The sequence shown here is derived from an EMBL/GenBank/DDBJ whole genome shotgun (WGS) entry which is preliminary data.</text>
</comment>
<organism evidence="2 3">
    <name type="scientific">Sinosporangium siamense</name>
    <dbReference type="NCBI Taxonomy" id="1367973"/>
    <lineage>
        <taxon>Bacteria</taxon>
        <taxon>Bacillati</taxon>
        <taxon>Actinomycetota</taxon>
        <taxon>Actinomycetes</taxon>
        <taxon>Streptosporangiales</taxon>
        <taxon>Streptosporangiaceae</taxon>
        <taxon>Sinosporangium</taxon>
    </lineage>
</organism>
<feature type="region of interest" description="Disordered" evidence="1">
    <location>
        <begin position="44"/>
        <end position="66"/>
    </location>
</feature>
<protein>
    <submittedName>
        <fullName evidence="2">Uncharacterized protein</fullName>
    </submittedName>
</protein>
<evidence type="ECO:0000313" key="2">
    <source>
        <dbReference type="EMBL" id="GII92376.1"/>
    </source>
</evidence>
<dbReference type="EMBL" id="BOOW01000015">
    <property type="protein sequence ID" value="GII92376.1"/>
    <property type="molecule type" value="Genomic_DNA"/>
</dbReference>
<name>A0A919REE5_9ACTN</name>
<sequence>MLNNSAEELDTKARYQLTPPATAEFSRRSLSGEERWTVYAEGIQALTQTDAPPAHDESPPNDTPRAADWLDRAEKADVSKTLQSILEAAQSARMLGLTKELQKHITKADSILSVRPDEHFTSERRRLAPYKKWLQEKMSPHSEPTPIPSQSSPEIKSTTISTEVASILSEAVDVFAKLGEARMAERKNEVRTLISRAEKLVADLGKTYGQSTLDKYRKWYAEKARLEFEFSHGAQPGSALPGRLKE</sequence>
<dbReference type="AlphaFoldDB" id="A0A919REE5"/>
<feature type="region of interest" description="Disordered" evidence="1">
    <location>
        <begin position="1"/>
        <end position="29"/>
    </location>
</feature>
<dbReference type="Proteomes" id="UP000606172">
    <property type="component" value="Unassembled WGS sequence"/>
</dbReference>
<evidence type="ECO:0000256" key="1">
    <source>
        <dbReference type="SAM" id="MobiDB-lite"/>
    </source>
</evidence>
<proteinExistence type="predicted"/>
<evidence type="ECO:0000313" key="3">
    <source>
        <dbReference type="Proteomes" id="UP000606172"/>
    </source>
</evidence>